<gene>
    <name evidence="2" type="ORF">COLO4_03871</name>
</gene>
<dbReference type="EMBL" id="AWUE01010771">
    <property type="protein sequence ID" value="OMP11337.1"/>
    <property type="molecule type" value="Genomic_DNA"/>
</dbReference>
<feature type="region of interest" description="Disordered" evidence="1">
    <location>
        <begin position="1"/>
        <end position="100"/>
    </location>
</feature>
<proteinExistence type="predicted"/>
<name>A0A1R3KWC0_9ROSI</name>
<feature type="compositionally biased region" description="Basic and acidic residues" evidence="1">
    <location>
        <begin position="7"/>
        <end position="17"/>
    </location>
</feature>
<evidence type="ECO:0000313" key="3">
    <source>
        <dbReference type="Proteomes" id="UP000187203"/>
    </source>
</evidence>
<dbReference type="AlphaFoldDB" id="A0A1R3KWC0"/>
<reference evidence="3" key="1">
    <citation type="submission" date="2013-09" db="EMBL/GenBank/DDBJ databases">
        <title>Corchorus olitorius genome sequencing.</title>
        <authorList>
            <person name="Alam M."/>
            <person name="Haque M.S."/>
            <person name="Islam M.S."/>
            <person name="Emdad E.M."/>
            <person name="Islam M.M."/>
            <person name="Ahmed B."/>
            <person name="Halim A."/>
            <person name="Hossen Q.M.M."/>
            <person name="Hossain M.Z."/>
            <person name="Ahmed R."/>
            <person name="Khan M.M."/>
            <person name="Islam R."/>
            <person name="Rashid M.M."/>
            <person name="Khan S.A."/>
            <person name="Rahman M.S."/>
            <person name="Alam M."/>
            <person name="Yahiya A.S."/>
            <person name="Khan M.S."/>
            <person name="Azam M.S."/>
            <person name="Haque T."/>
            <person name="Lashkar M.Z.H."/>
            <person name="Akhand A.I."/>
            <person name="Morshed G."/>
            <person name="Roy S."/>
            <person name="Uddin K.S."/>
            <person name="Rabeya T."/>
            <person name="Hossain A.S."/>
            <person name="Chowdhury A."/>
            <person name="Snigdha A.R."/>
            <person name="Mortoza M.S."/>
            <person name="Matin S.A."/>
            <person name="Hoque S.M.E."/>
            <person name="Islam M.K."/>
            <person name="Roy D.K."/>
            <person name="Haider R."/>
            <person name="Moosa M.M."/>
            <person name="Elias S.M."/>
            <person name="Hasan A.M."/>
            <person name="Jahan S."/>
            <person name="Shafiuddin M."/>
            <person name="Mahmood N."/>
            <person name="Shommy N.S."/>
        </authorList>
    </citation>
    <scope>NUCLEOTIDE SEQUENCE [LARGE SCALE GENOMIC DNA]</scope>
    <source>
        <strain evidence="3">cv. O-4</strain>
    </source>
</reference>
<organism evidence="2 3">
    <name type="scientific">Corchorus olitorius</name>
    <dbReference type="NCBI Taxonomy" id="93759"/>
    <lineage>
        <taxon>Eukaryota</taxon>
        <taxon>Viridiplantae</taxon>
        <taxon>Streptophyta</taxon>
        <taxon>Embryophyta</taxon>
        <taxon>Tracheophyta</taxon>
        <taxon>Spermatophyta</taxon>
        <taxon>Magnoliopsida</taxon>
        <taxon>eudicotyledons</taxon>
        <taxon>Gunneridae</taxon>
        <taxon>Pentapetalae</taxon>
        <taxon>rosids</taxon>
        <taxon>malvids</taxon>
        <taxon>Malvales</taxon>
        <taxon>Malvaceae</taxon>
        <taxon>Grewioideae</taxon>
        <taxon>Apeibeae</taxon>
        <taxon>Corchorus</taxon>
    </lineage>
</organism>
<comment type="caution">
    <text evidence="2">The sequence shown here is derived from an EMBL/GenBank/DDBJ whole genome shotgun (WGS) entry which is preliminary data.</text>
</comment>
<keyword evidence="3" id="KW-1185">Reference proteome</keyword>
<evidence type="ECO:0000313" key="2">
    <source>
        <dbReference type="EMBL" id="OMP11337.1"/>
    </source>
</evidence>
<accession>A0A1R3KWC0</accession>
<evidence type="ECO:0000256" key="1">
    <source>
        <dbReference type="SAM" id="MobiDB-lite"/>
    </source>
</evidence>
<feature type="compositionally biased region" description="Basic and acidic residues" evidence="1">
    <location>
        <begin position="91"/>
        <end position="100"/>
    </location>
</feature>
<dbReference type="Proteomes" id="UP000187203">
    <property type="component" value="Unassembled WGS sequence"/>
</dbReference>
<protein>
    <submittedName>
        <fullName evidence="2">NFX1-type zinc finger-containing protein 1-like protein</fullName>
    </submittedName>
</protein>
<sequence>MATGGEGETREEGKIDPVDPNAWRRLAQQSKKRKTGASTSNPSGGRGAPSSGQQGRGIVASGAQGRGTHSAHQGRGTPPFHGELTYQIRSRGQDLRRQLK</sequence>